<organism evidence="2 3">
    <name type="scientific">Candidatus Bealeia paramacronuclearis</name>
    <dbReference type="NCBI Taxonomy" id="1921001"/>
    <lineage>
        <taxon>Bacteria</taxon>
        <taxon>Pseudomonadati</taxon>
        <taxon>Pseudomonadota</taxon>
        <taxon>Alphaproteobacteria</taxon>
        <taxon>Holosporales</taxon>
        <taxon>Holosporaceae</taxon>
        <taxon>Candidatus Bealeia</taxon>
    </lineage>
</organism>
<reference evidence="2 3" key="1">
    <citation type="journal article" date="2024" name="Environ. Microbiol.">
        <title>Novel evolutionary insights on the interactions of the Holosporales (Alphaproteobacteria) with eukaryotic hosts from comparative genomics.</title>
        <authorList>
            <person name="Giovannini M."/>
            <person name="Petroni G."/>
            <person name="Castelli M."/>
        </authorList>
    </citation>
    <scope>NUCLEOTIDE SEQUENCE [LARGE SCALE GENOMIC DNA]</scope>
    <source>
        <strain evidence="2 3">US_Bl 15I1</strain>
    </source>
</reference>
<dbReference type="Proteomes" id="UP001330434">
    <property type="component" value="Chromosome"/>
</dbReference>
<proteinExistence type="predicted"/>
<feature type="chain" id="PRO_5045270165" evidence="1">
    <location>
        <begin position="27"/>
        <end position="120"/>
    </location>
</feature>
<gene>
    <name evidence="2" type="ORF">Bealeia1_01877</name>
</gene>
<dbReference type="EMBL" id="CP133270">
    <property type="protein sequence ID" value="WVX67661.1"/>
    <property type="molecule type" value="Genomic_DNA"/>
</dbReference>
<protein>
    <submittedName>
        <fullName evidence="2">Uncharacterized protein</fullName>
    </submittedName>
</protein>
<accession>A0ABZ2C6E6</accession>
<evidence type="ECO:0000313" key="3">
    <source>
        <dbReference type="Proteomes" id="UP001330434"/>
    </source>
</evidence>
<keyword evidence="1" id="KW-0732">Signal</keyword>
<feature type="signal peptide" evidence="1">
    <location>
        <begin position="1"/>
        <end position="26"/>
    </location>
</feature>
<keyword evidence="3" id="KW-1185">Reference proteome</keyword>
<sequence>MRLKIKKIITLLVLMISGAPHLIASAQSTFLFALDQFWAAGSVTIVDANGKRTVIAPPYKQTITMAVPASVSWTNGGGNTIVIDGASSYYCLCNFFSDLYWCSTGLCQESGLSSSRKKAH</sequence>
<name>A0ABZ2C6E6_9PROT</name>
<evidence type="ECO:0000256" key="1">
    <source>
        <dbReference type="SAM" id="SignalP"/>
    </source>
</evidence>
<evidence type="ECO:0000313" key="2">
    <source>
        <dbReference type="EMBL" id="WVX67661.1"/>
    </source>
</evidence>